<keyword evidence="3" id="KW-0862">Zinc</keyword>
<dbReference type="InterPro" id="IPR002933">
    <property type="entry name" value="Peptidase_M20"/>
</dbReference>
<sequence>METNLQRIRTSIEDISRFNSTPGNGCTRFSYSKEDRMAKEYVIDQCLRLGLSVKVDAVGNIRARLEGTEPNQPAIFVGSHIDTVRHGGNFDGVVGVVGAIEAVRTLVENDIRLRCPVEIIIFAEEEGSNCGSTMVGSKAITGKYTVADLHSLKSPSGESCYELAKSFGLNPDQVENHVLESDEVKAMFELHIEQSVVLEREGLPIGIVEAIVGMNTIRIVAEGVPNHAGATPMGMRQDPMAASARLISEIEKIAKCRALPTTVATVGRIDCEPNVPNVIPGRVEFTVDIRDVEGEGIEMATSLIEKHMEDVSREYGLKMWSEPIGTSQSIRLSKAVSGAIEESARELEIPYMRMNSGAVHDAAMLAGMTEVGMIFVPSKNGRSHVPEEFTEYEHIKLGCDILLRAIVKISQM</sequence>
<feature type="binding site" evidence="3">
    <location>
        <position position="80"/>
    </location>
    <ligand>
        <name>Zn(2+)</name>
        <dbReference type="ChEBI" id="CHEBI:29105"/>
        <label>1</label>
    </ligand>
</feature>
<dbReference type="Gene3D" id="3.30.70.360">
    <property type="match status" value="1"/>
</dbReference>
<dbReference type="CDD" id="cd03884">
    <property type="entry name" value="M20_bAS"/>
    <property type="match status" value="1"/>
</dbReference>
<keyword evidence="6" id="KW-1185">Reference proteome</keyword>
<dbReference type="HOGENOM" id="CLU_024588_6_0_9"/>
<feature type="binding site" evidence="3">
    <location>
        <position position="91"/>
    </location>
    <ligand>
        <name>Zn(2+)</name>
        <dbReference type="ChEBI" id="CHEBI:29105"/>
        <label>1</label>
    </ligand>
</feature>
<feature type="binding site" evidence="3">
    <location>
        <position position="384"/>
    </location>
    <ligand>
        <name>Zn(2+)</name>
        <dbReference type="ChEBI" id="CHEBI:29105"/>
        <label>2</label>
    </ligand>
</feature>
<evidence type="ECO:0000313" key="5">
    <source>
        <dbReference type="EMBL" id="AHM57200.1"/>
    </source>
</evidence>
<dbReference type="PATRIC" id="fig|1286171.3.peg.1868"/>
<feature type="domain" description="Peptidase M20 dimerisation" evidence="4">
    <location>
        <begin position="213"/>
        <end position="315"/>
    </location>
</feature>
<dbReference type="KEGG" id="eac:EAL2_c19190"/>
<evidence type="ECO:0000256" key="1">
    <source>
        <dbReference type="ARBA" id="ARBA00006153"/>
    </source>
</evidence>
<dbReference type="InterPro" id="IPR036264">
    <property type="entry name" value="Bact_exopeptidase_dim_dom"/>
</dbReference>
<dbReference type="NCBIfam" id="NF006771">
    <property type="entry name" value="PRK09290.1-5"/>
    <property type="match status" value="1"/>
</dbReference>
<comment type="cofactor">
    <cofactor evidence="3">
        <name>Zn(2+)</name>
        <dbReference type="ChEBI" id="CHEBI:29105"/>
    </cofactor>
    <text evidence="3">Binds 2 Zn(2+) ions per subunit.</text>
</comment>
<accession>W8T8M0</accession>
<evidence type="ECO:0000256" key="3">
    <source>
        <dbReference type="PIRSR" id="PIRSR001235-1"/>
    </source>
</evidence>
<keyword evidence="2" id="KW-0378">Hydrolase</keyword>
<dbReference type="PIRSF" id="PIRSF001235">
    <property type="entry name" value="Amidase_carbamoylase"/>
    <property type="match status" value="1"/>
</dbReference>
<protein>
    <submittedName>
        <fullName evidence="5">Hydantoin utilization protein C</fullName>
    </submittedName>
</protein>
<dbReference type="InterPro" id="IPR010158">
    <property type="entry name" value="Amidase_Cbmase"/>
</dbReference>
<dbReference type="Pfam" id="PF01546">
    <property type="entry name" value="Peptidase_M20"/>
    <property type="match status" value="1"/>
</dbReference>
<feature type="binding site" evidence="3">
    <location>
        <position position="126"/>
    </location>
    <ligand>
        <name>Zn(2+)</name>
        <dbReference type="ChEBI" id="CHEBI:29105"/>
        <label>2</label>
    </ligand>
</feature>
<dbReference type="InterPro" id="IPR011650">
    <property type="entry name" value="Peptidase_M20_dimer"/>
</dbReference>
<dbReference type="GO" id="GO:0016813">
    <property type="term" value="F:hydrolase activity, acting on carbon-nitrogen (but not peptide) bonds, in linear amidines"/>
    <property type="evidence" value="ECO:0007669"/>
    <property type="project" value="InterPro"/>
</dbReference>
<evidence type="ECO:0000313" key="6">
    <source>
        <dbReference type="Proteomes" id="UP000019591"/>
    </source>
</evidence>
<dbReference type="SUPFAM" id="SSF53187">
    <property type="entry name" value="Zn-dependent exopeptidases"/>
    <property type="match status" value="1"/>
</dbReference>
<dbReference type="Proteomes" id="UP000019591">
    <property type="component" value="Chromosome"/>
</dbReference>
<dbReference type="AlphaFoldDB" id="W8T8M0"/>
<dbReference type="NCBIfam" id="TIGR01879">
    <property type="entry name" value="hydantase"/>
    <property type="match status" value="1"/>
</dbReference>
<name>W8T8M0_PEPAC</name>
<dbReference type="SUPFAM" id="SSF55031">
    <property type="entry name" value="Bacterial exopeptidase dimerisation domain"/>
    <property type="match status" value="1"/>
</dbReference>
<dbReference type="GO" id="GO:0046872">
    <property type="term" value="F:metal ion binding"/>
    <property type="evidence" value="ECO:0007669"/>
    <property type="project" value="UniProtKB-KW"/>
</dbReference>
<dbReference type="Gene3D" id="3.40.630.10">
    <property type="entry name" value="Zn peptidases"/>
    <property type="match status" value="1"/>
</dbReference>
<gene>
    <name evidence="5" type="primary">hyuC</name>
    <name evidence="5" type="ORF">EAL2_c19190</name>
</gene>
<organism evidence="5 6">
    <name type="scientific">Peptoclostridium acidaminophilum DSM 3953</name>
    <dbReference type="NCBI Taxonomy" id="1286171"/>
    <lineage>
        <taxon>Bacteria</taxon>
        <taxon>Bacillati</taxon>
        <taxon>Bacillota</taxon>
        <taxon>Clostridia</taxon>
        <taxon>Peptostreptococcales</taxon>
        <taxon>Peptoclostridiaceae</taxon>
        <taxon>Peptoclostridium</taxon>
    </lineage>
</organism>
<dbReference type="OrthoDB" id="9808195at2"/>
<evidence type="ECO:0000259" key="4">
    <source>
        <dbReference type="Pfam" id="PF07687"/>
    </source>
</evidence>
<evidence type="ECO:0000256" key="2">
    <source>
        <dbReference type="ARBA" id="ARBA00022801"/>
    </source>
</evidence>
<dbReference type="PANTHER" id="PTHR32494">
    <property type="entry name" value="ALLANTOATE DEIMINASE-RELATED"/>
    <property type="match status" value="1"/>
</dbReference>
<dbReference type="Pfam" id="PF07687">
    <property type="entry name" value="M20_dimer"/>
    <property type="match status" value="1"/>
</dbReference>
<reference evidence="5 6" key="1">
    <citation type="journal article" date="2014" name="Genome Announc.">
        <title>Complete Genome Sequence of Amino Acid-Utilizing Eubacterium acidaminophilum al-2 (DSM 3953).</title>
        <authorList>
            <person name="Poehlein A."/>
            <person name="Andreesen J.R."/>
            <person name="Daniel R."/>
        </authorList>
    </citation>
    <scope>NUCLEOTIDE SEQUENCE [LARGE SCALE GENOMIC DNA]</scope>
    <source>
        <strain evidence="5 6">DSM 3953</strain>
    </source>
</reference>
<proteinExistence type="inferred from homology"/>
<dbReference type="STRING" id="1286171.EAL2_c19190"/>
<keyword evidence="3" id="KW-0479">Metal-binding</keyword>
<dbReference type="eggNOG" id="COG0624">
    <property type="taxonomic scope" value="Bacteria"/>
</dbReference>
<dbReference type="EMBL" id="CP007452">
    <property type="protein sequence ID" value="AHM57200.1"/>
    <property type="molecule type" value="Genomic_DNA"/>
</dbReference>
<comment type="similarity">
    <text evidence="1">Belongs to the peptidase M20 family.</text>
</comment>
<feature type="binding site" evidence="3">
    <location>
        <position position="91"/>
    </location>
    <ligand>
        <name>Zn(2+)</name>
        <dbReference type="ChEBI" id="CHEBI:29105"/>
        <label>2</label>
    </ligand>
</feature>
<feature type="binding site" evidence="3">
    <location>
        <position position="191"/>
    </location>
    <ligand>
        <name>Zn(2+)</name>
        <dbReference type="ChEBI" id="CHEBI:29105"/>
        <label>1</label>
    </ligand>
</feature>
<dbReference type="RefSeq" id="WP_025436154.1">
    <property type="nucleotide sequence ID" value="NZ_CP007452.1"/>
</dbReference>
<dbReference type="PANTHER" id="PTHR32494:SF5">
    <property type="entry name" value="ALLANTOATE AMIDOHYDROLASE"/>
    <property type="match status" value="1"/>
</dbReference>